<dbReference type="InterPro" id="IPR036170">
    <property type="entry name" value="YezG-like_sf"/>
</dbReference>
<evidence type="ECO:0000313" key="3">
    <source>
        <dbReference type="Proteomes" id="UP000549616"/>
    </source>
</evidence>
<name>A0A853B0T6_9PSEU</name>
<dbReference type="Proteomes" id="UP000549616">
    <property type="component" value="Unassembled WGS sequence"/>
</dbReference>
<dbReference type="InterPro" id="IPR025331">
    <property type="entry name" value="TNT"/>
</dbReference>
<evidence type="ECO:0000313" key="2">
    <source>
        <dbReference type="EMBL" id="NYI88475.1"/>
    </source>
</evidence>
<protein>
    <recommendedName>
        <fullName evidence="1">TNT domain-containing protein</fullName>
    </recommendedName>
</protein>
<reference evidence="2 3" key="1">
    <citation type="submission" date="2020-07" db="EMBL/GenBank/DDBJ databases">
        <title>Sequencing the genomes of 1000 actinobacteria strains.</title>
        <authorList>
            <person name="Klenk H.-P."/>
        </authorList>
    </citation>
    <scope>NUCLEOTIDE SEQUENCE [LARGE SCALE GENOMIC DNA]</scope>
    <source>
        <strain evidence="2 3">DSM 104006</strain>
    </source>
</reference>
<dbReference type="SUPFAM" id="SSF160424">
    <property type="entry name" value="BH3703-like"/>
    <property type="match status" value="1"/>
</dbReference>
<dbReference type="Pfam" id="PF14021">
    <property type="entry name" value="TNT"/>
    <property type="match status" value="1"/>
</dbReference>
<comment type="caution">
    <text evidence="2">The sequence shown here is derived from an EMBL/GenBank/DDBJ whole genome shotgun (WGS) entry which is preliminary data.</text>
</comment>
<feature type="domain" description="TNT" evidence="1">
    <location>
        <begin position="417"/>
        <end position="501"/>
    </location>
</feature>
<dbReference type="RefSeq" id="WP_179772706.1">
    <property type="nucleotide sequence ID" value="NZ_JACCFK010000001.1"/>
</dbReference>
<accession>A0A853B0T6</accession>
<keyword evidence="3" id="KW-1185">Reference proteome</keyword>
<evidence type="ECO:0000259" key="1">
    <source>
        <dbReference type="Pfam" id="PF14021"/>
    </source>
</evidence>
<sequence>MGREATATMEPHRPLLVQVGTLARADAPAGWERIELHFRQIGDHTELEPIAFTRGSGRGYPASAGLTEVFGELRAAMYEPGKGAWLHARYALHPSGEFDIDVSTTTRPGWRTPPDDLIAALEIELKAFPREPEHLPDWWRRAAGLPLGTKFRHARVVDSYGDSDAPVMGRPPVPEDEVPALLRYLERQPAVLVGSGLGPDIFSGGIESDVPESYHTDGTWIWHASVPHYLRKYGTPPEPDFLAHVRDQDFQPPYVDKLTRRTAAADLLGRPRPKADPGEALPTSGDIAAELETSTEPSLEDPAVLVVLAQRLAEHGIRPEAYRLASRADGAWCLNPAERGWEVAHYADGVPVRARYFERAEDAAQHLLGALLLHPARMTGGTGTPLETSAELADWPIQPAEGDPPLTLLRDKRLVRLPSGTVVLRFGGERGNLVHHDETRFPATSLPIERDREERRYRLRRTLVAVLGIAVPWANLPGGGVAYVLPKPLGEHVADGSLERIE</sequence>
<proteinExistence type="predicted"/>
<dbReference type="GO" id="GO:0050135">
    <property type="term" value="F:NADP+ nucleosidase activity"/>
    <property type="evidence" value="ECO:0007669"/>
    <property type="project" value="InterPro"/>
</dbReference>
<gene>
    <name evidence="2" type="ORF">HNR02_001798</name>
</gene>
<organism evidence="2 3">
    <name type="scientific">Amycolatopsis endophytica</name>
    <dbReference type="NCBI Taxonomy" id="860233"/>
    <lineage>
        <taxon>Bacteria</taxon>
        <taxon>Bacillati</taxon>
        <taxon>Actinomycetota</taxon>
        <taxon>Actinomycetes</taxon>
        <taxon>Pseudonocardiales</taxon>
        <taxon>Pseudonocardiaceae</taxon>
        <taxon>Amycolatopsis</taxon>
    </lineage>
</organism>
<dbReference type="EMBL" id="JACCFK010000001">
    <property type="protein sequence ID" value="NYI88475.1"/>
    <property type="molecule type" value="Genomic_DNA"/>
</dbReference>
<dbReference type="AlphaFoldDB" id="A0A853B0T6"/>